<feature type="repeat" description="ANK" evidence="2">
    <location>
        <begin position="943"/>
        <end position="975"/>
    </location>
</feature>
<dbReference type="PANTHER" id="PTHR10039:SF14">
    <property type="entry name" value="NACHT DOMAIN-CONTAINING PROTEIN"/>
    <property type="match status" value="1"/>
</dbReference>
<keyword evidence="8" id="KW-1185">Reference proteome</keyword>
<dbReference type="InterPro" id="IPR054471">
    <property type="entry name" value="GPIID_WHD"/>
</dbReference>
<protein>
    <recommendedName>
        <fullName evidence="9">C2H2-type domain-containing protein</fullName>
    </recommendedName>
</protein>
<feature type="domain" description="NACHT" evidence="6">
    <location>
        <begin position="277"/>
        <end position="427"/>
    </location>
</feature>
<name>A0A3N4HRZ0_ASCIM</name>
<dbReference type="InterPro" id="IPR013087">
    <property type="entry name" value="Znf_C2H2_type"/>
</dbReference>
<dbReference type="OrthoDB" id="21416at2759"/>
<feature type="repeat" description="ANK" evidence="2">
    <location>
        <begin position="983"/>
        <end position="1015"/>
    </location>
</feature>
<dbReference type="Pfam" id="PF24809">
    <property type="entry name" value="DUF7708"/>
    <property type="match status" value="1"/>
</dbReference>
<evidence type="ECO:0000313" key="8">
    <source>
        <dbReference type="Proteomes" id="UP000275078"/>
    </source>
</evidence>
<dbReference type="PROSITE" id="PS50088">
    <property type="entry name" value="ANK_REPEAT"/>
    <property type="match status" value="3"/>
</dbReference>
<dbReference type="Proteomes" id="UP000275078">
    <property type="component" value="Unassembled WGS sequence"/>
</dbReference>
<keyword evidence="3" id="KW-0479">Metal-binding</keyword>
<sequence length="1281" mass="147138">MASITTASADPVALREFEKVVEMFTNELPATERIAFSQARSISAVYEEVYLIQQTQEKSKAFKYMNRLKPFIDGLDKYSRVIDIFTNVKPELVAFLWGPLKFLLVVSKAHIEALDKLLNAFRSVGESLPRFHLLGSTFSHRREIQVVLVQIYSDILEFYSETLAFFRMKSWKRLFSTMWSSFDEQFTEILERLNRHTELVDKEAAAVHFSEASASHELVRKGVDESRRNRIRQWLRPIDDEITFRKCERIIRDYDCNAEWLFDNKMFTEWKEGHHQPVLWLTGKPGSGKTVGSFQILEHLRTCMGKSREYISGIFLSYRDKKDLSLAAVLRTLIQKLLDSEDSLFEPFLLQFHNLSDSTPLVSELEQCIESLLRSSLDQPRYLIVDGLDEIDEEGERRNLIQHLLRLPSIGNIKILLSGRPTSGISEFIRDYPELRLHRYNSGTIQQFTNTVCSRLIQKFGLEIEESTSICDRVAEKADGMFLYAYLVAQNLLGQATIKQLRAASDELPEGLDEVYERILISIDQHATAREVIEWLCCAKRPPRIAELRRIIPLSDSDTLFSRDNMLPETLGIESIRGSIVEIESGFVNFVHFTAREYILSPNGSRRRREYGPLSKLHLKMAERCMIYFSFSCFNDKQGENAIIQHITNGNYAWLDYSEKYWLDHVKGAAKALDSVSGPRLAKLILRHFEKWKEDGPLPMPVGGFDFGLGGYKIYSETVYAFLRRCALLKSQGSRSNKMNDAIRFSPFCERVWRAMDLMVTAPKKLAVDITSLSKMYGTELYRCRFPHCGETFAADNIRRQHHKMHQYNRPFRCKKANCDYAVFGFVTRAALELHTKEHDNVSLLTEFQAMQVGPAIEAEIQKPSKGQLLREAIKKDDIKLVEKLVEGSDPHTFGPGSGFSTETPLSFAADCGSVETVRILLNKGADPNYKPQGSQLTVYSPRYFQPLHHAAQKGYTEVASLLLESGADVEAEKTTPYRSIERGETPLEMASVAGHLEMVELLQEWGAAIRNDGPLTTLQIVARDCNSIPVLRYLLESEALWSTDQGIQPAANFLLSTILKQRWNDTEKKIQLVDSILRSGYPALSLLDPKENESFLISTFRRELDPFIATRLCMIMLQHCPDVISLSKDKYLHAERRSSRSAIFKQAEGKLAPTILDYALAEIPIASSTKHKKLRAPLREFVEALMDAGAFCQDGYKWGILFKNNVKWQWILEEWECTWEEMYARYQPQRQKAMYEWMDQERMRTVEEAEKVGVVKIEDDGEKEESRDGYDSDDTLWYRG</sequence>
<dbReference type="GO" id="GO:0008270">
    <property type="term" value="F:zinc ion binding"/>
    <property type="evidence" value="ECO:0007669"/>
    <property type="project" value="UniProtKB-KW"/>
</dbReference>
<dbReference type="InterPro" id="IPR036770">
    <property type="entry name" value="Ankyrin_rpt-contain_sf"/>
</dbReference>
<feature type="domain" description="C2H2-type" evidence="5">
    <location>
        <begin position="782"/>
        <end position="811"/>
    </location>
</feature>
<evidence type="ECO:0000256" key="4">
    <source>
        <dbReference type="SAM" id="MobiDB-lite"/>
    </source>
</evidence>
<dbReference type="InterPro" id="IPR027417">
    <property type="entry name" value="P-loop_NTPase"/>
</dbReference>
<proteinExistence type="predicted"/>
<keyword evidence="3" id="KW-0863">Zinc-finger</keyword>
<evidence type="ECO:0008006" key="9">
    <source>
        <dbReference type="Google" id="ProtNLM"/>
    </source>
</evidence>
<dbReference type="InterPro" id="IPR002110">
    <property type="entry name" value="Ankyrin_rpt"/>
</dbReference>
<dbReference type="PROSITE" id="PS50837">
    <property type="entry name" value="NACHT"/>
    <property type="match status" value="1"/>
</dbReference>
<dbReference type="SMART" id="SM00248">
    <property type="entry name" value="ANK"/>
    <property type="match status" value="3"/>
</dbReference>
<dbReference type="InterPro" id="IPR056884">
    <property type="entry name" value="NPHP3-like_N"/>
</dbReference>
<dbReference type="Pfam" id="PF22939">
    <property type="entry name" value="WHD_GPIID"/>
    <property type="match status" value="1"/>
</dbReference>
<dbReference type="InterPro" id="IPR056125">
    <property type="entry name" value="DUF7708"/>
</dbReference>
<feature type="repeat" description="ANK" evidence="2">
    <location>
        <begin position="901"/>
        <end position="933"/>
    </location>
</feature>
<dbReference type="Gene3D" id="3.30.160.60">
    <property type="entry name" value="Classic Zinc Finger"/>
    <property type="match status" value="1"/>
</dbReference>
<dbReference type="PROSITE" id="PS50297">
    <property type="entry name" value="ANK_REP_REGION"/>
    <property type="match status" value="3"/>
</dbReference>
<dbReference type="SUPFAM" id="SSF52540">
    <property type="entry name" value="P-loop containing nucleoside triphosphate hydrolases"/>
    <property type="match status" value="1"/>
</dbReference>
<evidence type="ECO:0000313" key="7">
    <source>
        <dbReference type="EMBL" id="RPA72434.1"/>
    </source>
</evidence>
<keyword evidence="2" id="KW-0040">ANK repeat</keyword>
<dbReference type="Pfam" id="PF24883">
    <property type="entry name" value="NPHP3_N"/>
    <property type="match status" value="1"/>
</dbReference>
<organism evidence="7 8">
    <name type="scientific">Ascobolus immersus RN42</name>
    <dbReference type="NCBI Taxonomy" id="1160509"/>
    <lineage>
        <taxon>Eukaryota</taxon>
        <taxon>Fungi</taxon>
        <taxon>Dikarya</taxon>
        <taxon>Ascomycota</taxon>
        <taxon>Pezizomycotina</taxon>
        <taxon>Pezizomycetes</taxon>
        <taxon>Pezizales</taxon>
        <taxon>Ascobolaceae</taxon>
        <taxon>Ascobolus</taxon>
    </lineage>
</organism>
<reference evidence="7 8" key="1">
    <citation type="journal article" date="2018" name="Nat. Ecol. Evol.">
        <title>Pezizomycetes genomes reveal the molecular basis of ectomycorrhizal truffle lifestyle.</title>
        <authorList>
            <person name="Murat C."/>
            <person name="Payen T."/>
            <person name="Noel B."/>
            <person name="Kuo A."/>
            <person name="Morin E."/>
            <person name="Chen J."/>
            <person name="Kohler A."/>
            <person name="Krizsan K."/>
            <person name="Balestrini R."/>
            <person name="Da Silva C."/>
            <person name="Montanini B."/>
            <person name="Hainaut M."/>
            <person name="Levati E."/>
            <person name="Barry K.W."/>
            <person name="Belfiori B."/>
            <person name="Cichocki N."/>
            <person name="Clum A."/>
            <person name="Dockter R.B."/>
            <person name="Fauchery L."/>
            <person name="Guy J."/>
            <person name="Iotti M."/>
            <person name="Le Tacon F."/>
            <person name="Lindquist E.A."/>
            <person name="Lipzen A."/>
            <person name="Malagnac F."/>
            <person name="Mello A."/>
            <person name="Molinier V."/>
            <person name="Miyauchi S."/>
            <person name="Poulain J."/>
            <person name="Riccioni C."/>
            <person name="Rubini A."/>
            <person name="Sitrit Y."/>
            <person name="Splivallo R."/>
            <person name="Traeger S."/>
            <person name="Wang M."/>
            <person name="Zifcakova L."/>
            <person name="Wipf D."/>
            <person name="Zambonelli A."/>
            <person name="Paolocci F."/>
            <person name="Nowrousian M."/>
            <person name="Ottonello S."/>
            <person name="Baldrian P."/>
            <person name="Spatafora J.W."/>
            <person name="Henrissat B."/>
            <person name="Nagy L.G."/>
            <person name="Aury J.M."/>
            <person name="Wincker P."/>
            <person name="Grigoriev I.V."/>
            <person name="Bonfante P."/>
            <person name="Martin F.M."/>
        </authorList>
    </citation>
    <scope>NUCLEOTIDE SEQUENCE [LARGE SCALE GENOMIC DNA]</scope>
    <source>
        <strain evidence="7 8">RN42</strain>
    </source>
</reference>
<evidence type="ECO:0000256" key="3">
    <source>
        <dbReference type="PROSITE-ProRule" id="PRU00042"/>
    </source>
</evidence>
<evidence type="ECO:0000259" key="5">
    <source>
        <dbReference type="PROSITE" id="PS50157"/>
    </source>
</evidence>
<dbReference type="Pfam" id="PF12796">
    <property type="entry name" value="Ank_2"/>
    <property type="match status" value="1"/>
</dbReference>
<dbReference type="SUPFAM" id="SSF48403">
    <property type="entry name" value="Ankyrin repeat"/>
    <property type="match status" value="1"/>
</dbReference>
<dbReference type="PROSITE" id="PS00028">
    <property type="entry name" value="ZINC_FINGER_C2H2_1"/>
    <property type="match status" value="1"/>
</dbReference>
<gene>
    <name evidence="7" type="ORF">BJ508DRAFT_367261</name>
</gene>
<feature type="compositionally biased region" description="Basic and acidic residues" evidence="4">
    <location>
        <begin position="1257"/>
        <end position="1271"/>
    </location>
</feature>
<dbReference type="Gene3D" id="3.40.50.300">
    <property type="entry name" value="P-loop containing nucleotide triphosphate hydrolases"/>
    <property type="match status" value="1"/>
</dbReference>
<dbReference type="PANTHER" id="PTHR10039">
    <property type="entry name" value="AMELOGENIN"/>
    <property type="match status" value="1"/>
</dbReference>
<evidence type="ECO:0000256" key="2">
    <source>
        <dbReference type="PROSITE-ProRule" id="PRU00023"/>
    </source>
</evidence>
<accession>A0A3N4HRZ0</accession>
<feature type="region of interest" description="Disordered" evidence="4">
    <location>
        <begin position="1257"/>
        <end position="1281"/>
    </location>
</feature>
<dbReference type="STRING" id="1160509.A0A3N4HRZ0"/>
<dbReference type="PROSITE" id="PS50157">
    <property type="entry name" value="ZINC_FINGER_C2H2_2"/>
    <property type="match status" value="1"/>
</dbReference>
<keyword evidence="1" id="KW-0677">Repeat</keyword>
<evidence type="ECO:0000259" key="6">
    <source>
        <dbReference type="PROSITE" id="PS50837"/>
    </source>
</evidence>
<dbReference type="Gene3D" id="1.25.40.20">
    <property type="entry name" value="Ankyrin repeat-containing domain"/>
    <property type="match status" value="1"/>
</dbReference>
<keyword evidence="3" id="KW-0862">Zinc</keyword>
<dbReference type="EMBL" id="ML119862">
    <property type="protein sequence ID" value="RPA72434.1"/>
    <property type="molecule type" value="Genomic_DNA"/>
</dbReference>
<dbReference type="SMART" id="SM00355">
    <property type="entry name" value="ZnF_C2H2"/>
    <property type="match status" value="2"/>
</dbReference>
<dbReference type="InterPro" id="IPR007111">
    <property type="entry name" value="NACHT_NTPase"/>
</dbReference>
<evidence type="ECO:0000256" key="1">
    <source>
        <dbReference type="ARBA" id="ARBA00022737"/>
    </source>
</evidence>